<dbReference type="SUPFAM" id="SSF101874">
    <property type="entry name" value="YceI-like"/>
    <property type="match status" value="1"/>
</dbReference>
<sequence>MIIRYFSLASIILLFMVGCGKNTGTKDSNVGTTSYLNLEKGSYNIIREKSELKWIGKEITSKTHTGTLFLKEGRININSNGMIEGKVIIDMTSINVTDLQGEWKDKLEGHLKSPDFFGVEIFPTAFITFQSTKKPNKEKKINLDGELTIKDITHPLSFTADLLNTKPFLTAKAILSFDRSKYNVRFRSGKFFENLGDK</sequence>
<dbReference type="AlphaFoldDB" id="A0A382UBE8"/>
<feature type="domain" description="Lipid/polyisoprenoid-binding YceI-like" evidence="1">
    <location>
        <begin position="42"/>
        <end position="198"/>
    </location>
</feature>
<dbReference type="PANTHER" id="PTHR34406:SF1">
    <property type="entry name" value="PROTEIN YCEI"/>
    <property type="match status" value="1"/>
</dbReference>
<gene>
    <name evidence="2" type="ORF">METZ01_LOCUS384049</name>
</gene>
<dbReference type="InterPro" id="IPR036761">
    <property type="entry name" value="TTHA0802/YceI-like_sf"/>
</dbReference>
<proteinExistence type="predicted"/>
<feature type="non-terminal residue" evidence="2">
    <location>
        <position position="198"/>
    </location>
</feature>
<dbReference type="Pfam" id="PF04264">
    <property type="entry name" value="YceI"/>
    <property type="match status" value="1"/>
</dbReference>
<name>A0A382UBE8_9ZZZZ</name>
<reference evidence="2" key="1">
    <citation type="submission" date="2018-05" db="EMBL/GenBank/DDBJ databases">
        <authorList>
            <person name="Lanie J.A."/>
            <person name="Ng W.-L."/>
            <person name="Kazmierczak K.M."/>
            <person name="Andrzejewski T.M."/>
            <person name="Davidsen T.M."/>
            <person name="Wayne K.J."/>
            <person name="Tettelin H."/>
            <person name="Glass J.I."/>
            <person name="Rusch D."/>
            <person name="Podicherti R."/>
            <person name="Tsui H.-C.T."/>
            <person name="Winkler M.E."/>
        </authorList>
    </citation>
    <scope>NUCLEOTIDE SEQUENCE</scope>
</reference>
<dbReference type="InterPro" id="IPR007372">
    <property type="entry name" value="Lipid/polyisoprenoid-bd_YceI"/>
</dbReference>
<accession>A0A382UBE8</accession>
<protein>
    <recommendedName>
        <fullName evidence="1">Lipid/polyisoprenoid-binding YceI-like domain-containing protein</fullName>
    </recommendedName>
</protein>
<evidence type="ECO:0000259" key="1">
    <source>
        <dbReference type="SMART" id="SM00867"/>
    </source>
</evidence>
<dbReference type="EMBL" id="UINC01142701">
    <property type="protein sequence ID" value="SVD31195.1"/>
    <property type="molecule type" value="Genomic_DNA"/>
</dbReference>
<dbReference type="Gene3D" id="2.40.128.110">
    <property type="entry name" value="Lipid/polyisoprenoid-binding, YceI-like"/>
    <property type="match status" value="1"/>
</dbReference>
<dbReference type="PANTHER" id="PTHR34406">
    <property type="entry name" value="PROTEIN YCEI"/>
    <property type="match status" value="1"/>
</dbReference>
<organism evidence="2">
    <name type="scientific">marine metagenome</name>
    <dbReference type="NCBI Taxonomy" id="408172"/>
    <lineage>
        <taxon>unclassified sequences</taxon>
        <taxon>metagenomes</taxon>
        <taxon>ecological metagenomes</taxon>
    </lineage>
</organism>
<dbReference type="SMART" id="SM00867">
    <property type="entry name" value="YceI"/>
    <property type="match status" value="1"/>
</dbReference>
<evidence type="ECO:0000313" key="2">
    <source>
        <dbReference type="EMBL" id="SVD31195.1"/>
    </source>
</evidence>
<dbReference type="PROSITE" id="PS51257">
    <property type="entry name" value="PROKAR_LIPOPROTEIN"/>
    <property type="match status" value="1"/>
</dbReference>